<protein>
    <submittedName>
        <fullName evidence="1">Uncharacterized protein</fullName>
    </submittedName>
</protein>
<evidence type="ECO:0000313" key="2">
    <source>
        <dbReference type="Proteomes" id="UP000469724"/>
    </source>
</evidence>
<proteinExistence type="predicted"/>
<accession>A0A7K3NGM2</accession>
<reference evidence="1 2" key="1">
    <citation type="submission" date="2020-02" db="EMBL/GenBank/DDBJ databases">
        <title>Comparative genomics of sulfur disproportionating microorganisms.</title>
        <authorList>
            <person name="Ward L.M."/>
            <person name="Bertran E."/>
            <person name="Johnston D.T."/>
        </authorList>
    </citation>
    <scope>NUCLEOTIDE SEQUENCE [LARGE SCALE GENOMIC DNA]</scope>
    <source>
        <strain evidence="1 2">DSM 3696</strain>
    </source>
</reference>
<gene>
    <name evidence="1" type="ORF">G3N56_01120</name>
</gene>
<dbReference type="EMBL" id="JAAGRQ010000003">
    <property type="protein sequence ID" value="NDY55346.1"/>
    <property type="molecule type" value="Genomic_DNA"/>
</dbReference>
<dbReference type="AlphaFoldDB" id="A0A7K3NGM2"/>
<evidence type="ECO:0000313" key="1">
    <source>
        <dbReference type="EMBL" id="NDY55346.1"/>
    </source>
</evidence>
<dbReference type="RefSeq" id="WP_163300403.1">
    <property type="nucleotide sequence ID" value="NZ_JAAGRQ010000003.1"/>
</dbReference>
<organism evidence="1 2">
    <name type="scientific">Desulfolutivibrio sulfodismutans</name>
    <dbReference type="NCBI Taxonomy" id="63561"/>
    <lineage>
        <taxon>Bacteria</taxon>
        <taxon>Pseudomonadati</taxon>
        <taxon>Thermodesulfobacteriota</taxon>
        <taxon>Desulfovibrionia</taxon>
        <taxon>Desulfovibrionales</taxon>
        <taxon>Desulfovibrionaceae</taxon>
        <taxon>Desulfolutivibrio</taxon>
    </lineage>
</organism>
<sequence length="112" mass="11900">MIRFFFAVVLAVVGILHGSFGLAGEKIETAVIPITVFLDQGSRAFCAEVRSTPGDRMFVVCDDATSKKVMEELFALGKKGEACTVVGEVVGRAGDIDRLVVSQLRPAAKGNP</sequence>
<name>A0A7K3NGM2_9BACT</name>
<dbReference type="Proteomes" id="UP000469724">
    <property type="component" value="Unassembled WGS sequence"/>
</dbReference>
<keyword evidence="2" id="KW-1185">Reference proteome</keyword>
<comment type="caution">
    <text evidence="1">The sequence shown here is derived from an EMBL/GenBank/DDBJ whole genome shotgun (WGS) entry which is preliminary data.</text>
</comment>